<dbReference type="AlphaFoldDB" id="A0A383VES4"/>
<evidence type="ECO:0000256" key="1">
    <source>
        <dbReference type="SAM" id="MobiDB-lite"/>
    </source>
</evidence>
<evidence type="ECO:0000256" key="2">
    <source>
        <dbReference type="SAM" id="SignalP"/>
    </source>
</evidence>
<protein>
    <submittedName>
        <fullName evidence="3">Uncharacterized protein</fullName>
    </submittedName>
</protein>
<feature type="signal peptide" evidence="2">
    <location>
        <begin position="1"/>
        <end position="27"/>
    </location>
</feature>
<evidence type="ECO:0000313" key="3">
    <source>
        <dbReference type="EMBL" id="SZX64058.1"/>
    </source>
</evidence>
<proteinExistence type="predicted"/>
<name>A0A383VES4_TETOB</name>
<keyword evidence="2" id="KW-0732">Signal</keyword>
<sequence length="445" mass="48448">MSANSICKAFLALQLVLCFLSWHTAVGLPAACPVLEPVQCPQRPVAPGTPPVPKPPAETLEQQAAIIARLQDMLAADNALLGSASSSGVFCMQQPLHQQQVGEQQGIDSNLQQPPSRTTGTNTTAVYNGPRSQVNRTLTFLNSSRIAAGVDVARAGTLSWVSSPCLPPPYTNENLVSDWDQGRLIQQSYYGCPDGSCWVGHPWVWNPVQGGSWENKRSITTKAELTQGQRIYTEGYPRNWASQELRPEIVFGSEYTLGADGDHIVAHYTAAYNGNITHPILDQEVPAVFVRRPFSVLARYEGEQPWTKDENITYTFPGASNAYGSFSESWVAWLDPETGTGIGVYQPHATLFTAYRVPATTEASDMPWHTSYSALLVRAQFYPGMPTFEYEAYIAVGRLSAIRATLEKIHASLAPAGKAAAAARPLQHAEGVQPMAGNRITPTQF</sequence>
<dbReference type="EMBL" id="FNXT01000365">
    <property type="protein sequence ID" value="SZX64058.1"/>
    <property type="molecule type" value="Genomic_DNA"/>
</dbReference>
<dbReference type="Proteomes" id="UP000256970">
    <property type="component" value="Unassembled WGS sequence"/>
</dbReference>
<evidence type="ECO:0000313" key="4">
    <source>
        <dbReference type="Proteomes" id="UP000256970"/>
    </source>
</evidence>
<gene>
    <name evidence="3" type="ORF">BQ4739_LOCUS4585</name>
</gene>
<organism evidence="3 4">
    <name type="scientific">Tetradesmus obliquus</name>
    <name type="common">Green alga</name>
    <name type="synonym">Acutodesmus obliquus</name>
    <dbReference type="NCBI Taxonomy" id="3088"/>
    <lineage>
        <taxon>Eukaryota</taxon>
        <taxon>Viridiplantae</taxon>
        <taxon>Chlorophyta</taxon>
        <taxon>core chlorophytes</taxon>
        <taxon>Chlorophyceae</taxon>
        <taxon>CS clade</taxon>
        <taxon>Sphaeropleales</taxon>
        <taxon>Scenedesmaceae</taxon>
        <taxon>Tetradesmus</taxon>
    </lineage>
</organism>
<accession>A0A383VES4</accession>
<feature type="chain" id="PRO_5017012994" evidence="2">
    <location>
        <begin position="28"/>
        <end position="445"/>
    </location>
</feature>
<keyword evidence="4" id="KW-1185">Reference proteome</keyword>
<reference evidence="3 4" key="1">
    <citation type="submission" date="2016-10" db="EMBL/GenBank/DDBJ databases">
        <authorList>
            <person name="Cai Z."/>
        </authorList>
    </citation>
    <scope>NUCLEOTIDE SEQUENCE [LARGE SCALE GENOMIC DNA]</scope>
</reference>
<feature type="region of interest" description="Disordered" evidence="1">
    <location>
        <begin position="102"/>
        <end position="129"/>
    </location>
</feature>